<dbReference type="AlphaFoldDB" id="A0A4C1Y5U7"/>
<reference evidence="2 3" key="1">
    <citation type="journal article" date="2019" name="Commun. Biol.">
        <title>The bagworm genome reveals a unique fibroin gene that provides high tensile strength.</title>
        <authorList>
            <person name="Kono N."/>
            <person name="Nakamura H."/>
            <person name="Ohtoshi R."/>
            <person name="Tomita M."/>
            <person name="Numata K."/>
            <person name="Arakawa K."/>
        </authorList>
    </citation>
    <scope>NUCLEOTIDE SEQUENCE [LARGE SCALE GENOMIC DNA]</scope>
</reference>
<feature type="compositionally biased region" description="Polar residues" evidence="1">
    <location>
        <begin position="164"/>
        <end position="176"/>
    </location>
</feature>
<protein>
    <submittedName>
        <fullName evidence="2">Uncharacterized protein</fullName>
    </submittedName>
</protein>
<evidence type="ECO:0000256" key="1">
    <source>
        <dbReference type="SAM" id="MobiDB-lite"/>
    </source>
</evidence>
<keyword evidence="3" id="KW-1185">Reference proteome</keyword>
<evidence type="ECO:0000313" key="3">
    <source>
        <dbReference type="Proteomes" id="UP000299102"/>
    </source>
</evidence>
<accession>A0A4C1Y5U7</accession>
<dbReference type="Proteomes" id="UP000299102">
    <property type="component" value="Unassembled WGS sequence"/>
</dbReference>
<name>A0A4C1Y5U7_EUMVA</name>
<comment type="caution">
    <text evidence="2">The sequence shown here is derived from an EMBL/GenBank/DDBJ whole genome shotgun (WGS) entry which is preliminary data.</text>
</comment>
<gene>
    <name evidence="2" type="ORF">EVAR_40265_1</name>
</gene>
<dbReference type="EMBL" id="BGZK01001052">
    <property type="protein sequence ID" value="GBP69785.1"/>
    <property type="molecule type" value="Genomic_DNA"/>
</dbReference>
<feature type="region of interest" description="Disordered" evidence="1">
    <location>
        <begin position="163"/>
        <end position="198"/>
    </location>
</feature>
<evidence type="ECO:0000313" key="2">
    <source>
        <dbReference type="EMBL" id="GBP69785.1"/>
    </source>
</evidence>
<organism evidence="2 3">
    <name type="scientific">Eumeta variegata</name>
    <name type="common">Bagworm moth</name>
    <name type="synonym">Eumeta japonica</name>
    <dbReference type="NCBI Taxonomy" id="151549"/>
    <lineage>
        <taxon>Eukaryota</taxon>
        <taxon>Metazoa</taxon>
        <taxon>Ecdysozoa</taxon>
        <taxon>Arthropoda</taxon>
        <taxon>Hexapoda</taxon>
        <taxon>Insecta</taxon>
        <taxon>Pterygota</taxon>
        <taxon>Neoptera</taxon>
        <taxon>Endopterygota</taxon>
        <taxon>Lepidoptera</taxon>
        <taxon>Glossata</taxon>
        <taxon>Ditrysia</taxon>
        <taxon>Tineoidea</taxon>
        <taxon>Psychidae</taxon>
        <taxon>Oiketicinae</taxon>
        <taxon>Eumeta</taxon>
    </lineage>
</organism>
<sequence>MQKNAAGIDLQKSSVLLELRYVGHCTTPALRSPLHVQPDLMTCRLYDCLPEITYGKLNLVVKFDWPVKIGPSGWIPSGPQTVLMTAEQQRLTFTFTSLRNNSIELGLILIGIAACSCIVKANFAKQTIIIEITVPTNNQRSKHERVISRDTSLGDERTIRLAQPPTTSLGARTQAPSELRQVEAPRTAARGQRPDARL</sequence>
<proteinExistence type="predicted"/>